<dbReference type="PANTHER" id="PTHR11575">
    <property type="entry name" value="5'-NUCLEOTIDASE-RELATED"/>
    <property type="match status" value="1"/>
</dbReference>
<evidence type="ECO:0000313" key="6">
    <source>
        <dbReference type="Proteomes" id="UP000183947"/>
    </source>
</evidence>
<dbReference type="InterPro" id="IPR036907">
    <property type="entry name" value="5'-Nucleotdase_C_sf"/>
</dbReference>
<dbReference type="GO" id="GO:0016787">
    <property type="term" value="F:hydrolase activity"/>
    <property type="evidence" value="ECO:0007669"/>
    <property type="project" value="UniProtKB-KW"/>
</dbReference>
<evidence type="ECO:0000259" key="3">
    <source>
        <dbReference type="Pfam" id="PF00149"/>
    </source>
</evidence>
<dbReference type="AlphaFoldDB" id="A0A1M6ZW99"/>
<evidence type="ECO:0000313" key="5">
    <source>
        <dbReference type="EMBL" id="SHL34659.1"/>
    </source>
</evidence>
<protein>
    <submittedName>
        <fullName evidence="5">5'-nucleotidase, C-terminal domain</fullName>
    </submittedName>
</protein>
<keyword evidence="6" id="KW-1185">Reference proteome</keyword>
<feature type="domain" description="5'-Nucleotidase C-terminal" evidence="4">
    <location>
        <begin position="294"/>
        <end position="432"/>
    </location>
</feature>
<keyword evidence="2" id="KW-0547">Nucleotide-binding</keyword>
<dbReference type="InterPro" id="IPR029052">
    <property type="entry name" value="Metallo-depent_PP-like"/>
</dbReference>
<gene>
    <name evidence="5" type="ORF">SAMN02746009_02590</name>
</gene>
<dbReference type="GO" id="GO:0030288">
    <property type="term" value="C:outer membrane-bounded periplasmic space"/>
    <property type="evidence" value="ECO:0007669"/>
    <property type="project" value="TreeGrafter"/>
</dbReference>
<dbReference type="Gene3D" id="3.60.21.10">
    <property type="match status" value="1"/>
</dbReference>
<sequence>MATTLSFFQLNDVHGYLNLHQELFYGPTGPEYRPCGGYARIATLLQQWREQYPASLLFDGGDTFHGTRPAVDTQGEILVPILNELNIAGMTAHWDFAYGPDRLRQLVKQLNYPLLAANVYDKVSGELVYAPYQVYETAGLRVGVIGLACPIVDKTMPAHFGEGLRFTDGTAELPRYVAELRGPERADLVVLLSHCGFPQDVALLQAHPGVDVCLSSHTHNRLYEPFRAGDCLVMQSGAHGSFVGRLTLTVENGRVTAHDHELREVSADLTPDPALQARIDAALLPYANLREVVGVTATGLHRGTSVECPADDFLLASIRALVPADLYFSNGWRYGAPIPPGPVQLNDLYDLVPMDPEIETVELTGAELRQMLEKNLEGTYSQNPLHQMGGYVKRALGLKAYFKAENPKGSRLQTVFIKDQPLDPERTYTAAYITSQGVPHQVGRNRRKTGQHVVAVMRAYLTQHRPMVVHPHATFVAV</sequence>
<keyword evidence="1" id="KW-0732">Signal</keyword>
<feature type="domain" description="Calcineurin-like phosphoesterase" evidence="3">
    <location>
        <begin position="7"/>
        <end position="220"/>
    </location>
</feature>
<comment type="similarity">
    <text evidence="2">Belongs to the 5'-nucleotidase family.</text>
</comment>
<dbReference type="EMBL" id="FRAS01000013">
    <property type="protein sequence ID" value="SHL34659.1"/>
    <property type="molecule type" value="Genomic_DNA"/>
</dbReference>
<dbReference type="InterPro" id="IPR006179">
    <property type="entry name" value="5_nucleotidase/apyrase"/>
</dbReference>
<evidence type="ECO:0000256" key="1">
    <source>
        <dbReference type="ARBA" id="ARBA00022729"/>
    </source>
</evidence>
<dbReference type="PRINTS" id="PR01607">
    <property type="entry name" value="APYRASEFAMLY"/>
</dbReference>
<dbReference type="SUPFAM" id="SSF56300">
    <property type="entry name" value="Metallo-dependent phosphatases"/>
    <property type="match status" value="1"/>
</dbReference>
<name>A0A1M6ZW99_9BACT</name>
<dbReference type="Pfam" id="PF00149">
    <property type="entry name" value="Metallophos"/>
    <property type="match status" value="1"/>
</dbReference>
<dbReference type="PANTHER" id="PTHR11575:SF24">
    <property type="entry name" value="5'-NUCLEOTIDASE"/>
    <property type="match status" value="1"/>
</dbReference>
<dbReference type="InterPro" id="IPR004843">
    <property type="entry name" value="Calcineurin-like_PHP"/>
</dbReference>
<organism evidence="5 6">
    <name type="scientific">Hymenobacter psychrotolerans DSM 18569</name>
    <dbReference type="NCBI Taxonomy" id="1121959"/>
    <lineage>
        <taxon>Bacteria</taxon>
        <taxon>Pseudomonadati</taxon>
        <taxon>Bacteroidota</taxon>
        <taxon>Cytophagia</taxon>
        <taxon>Cytophagales</taxon>
        <taxon>Hymenobacteraceae</taxon>
        <taxon>Hymenobacter</taxon>
    </lineage>
</organism>
<dbReference type="GO" id="GO:0009166">
    <property type="term" value="P:nucleotide catabolic process"/>
    <property type="evidence" value="ECO:0007669"/>
    <property type="project" value="InterPro"/>
</dbReference>
<evidence type="ECO:0000256" key="2">
    <source>
        <dbReference type="RuleBase" id="RU362119"/>
    </source>
</evidence>
<dbReference type="InterPro" id="IPR008334">
    <property type="entry name" value="5'-Nucleotdase_C"/>
</dbReference>
<dbReference type="Proteomes" id="UP000183947">
    <property type="component" value="Unassembled WGS sequence"/>
</dbReference>
<dbReference type="RefSeq" id="WP_073285607.1">
    <property type="nucleotide sequence ID" value="NZ_FRAS01000013.1"/>
</dbReference>
<reference evidence="6" key="1">
    <citation type="submission" date="2016-11" db="EMBL/GenBank/DDBJ databases">
        <authorList>
            <person name="Varghese N."/>
            <person name="Submissions S."/>
        </authorList>
    </citation>
    <scope>NUCLEOTIDE SEQUENCE [LARGE SCALE GENOMIC DNA]</scope>
    <source>
        <strain evidence="6">DSM 18569</strain>
    </source>
</reference>
<accession>A0A1M6ZW99</accession>
<evidence type="ECO:0000259" key="4">
    <source>
        <dbReference type="Pfam" id="PF02872"/>
    </source>
</evidence>
<dbReference type="Gene3D" id="3.90.780.10">
    <property type="entry name" value="5'-Nucleotidase, C-terminal domain"/>
    <property type="match status" value="1"/>
</dbReference>
<dbReference type="Pfam" id="PF02872">
    <property type="entry name" value="5_nucleotid_C"/>
    <property type="match status" value="1"/>
</dbReference>
<dbReference type="STRING" id="1121959.SAMN02746009_02590"/>
<proteinExistence type="inferred from homology"/>
<keyword evidence="2" id="KW-0378">Hydrolase</keyword>
<dbReference type="GO" id="GO:0000166">
    <property type="term" value="F:nucleotide binding"/>
    <property type="evidence" value="ECO:0007669"/>
    <property type="project" value="UniProtKB-KW"/>
</dbReference>
<dbReference type="SUPFAM" id="SSF55816">
    <property type="entry name" value="5'-nucleotidase (syn. UDP-sugar hydrolase), C-terminal domain"/>
    <property type="match status" value="1"/>
</dbReference>